<evidence type="ECO:0000313" key="6">
    <source>
        <dbReference type="EMBL" id="CAB5012864.1"/>
    </source>
</evidence>
<dbReference type="Pfam" id="PF13280">
    <property type="entry name" value="WYL"/>
    <property type="match status" value="1"/>
</dbReference>
<evidence type="ECO:0000259" key="1">
    <source>
        <dbReference type="Pfam" id="PF13280"/>
    </source>
</evidence>
<reference evidence="5" key="1">
    <citation type="submission" date="2020-05" db="EMBL/GenBank/DDBJ databases">
        <authorList>
            <person name="Chiriac C."/>
            <person name="Salcher M."/>
            <person name="Ghai R."/>
            <person name="Kavagutti S V."/>
        </authorList>
    </citation>
    <scope>NUCLEOTIDE SEQUENCE</scope>
</reference>
<dbReference type="EMBL" id="CAEZYK010000152">
    <property type="protein sequence ID" value="CAB4737279.1"/>
    <property type="molecule type" value="Genomic_DNA"/>
</dbReference>
<dbReference type="EMBL" id="CAFBMM010000002">
    <property type="protein sequence ID" value="CAB4895853.1"/>
    <property type="molecule type" value="Genomic_DNA"/>
</dbReference>
<name>A0A6J7LWG2_9ZZZZ</name>
<gene>
    <name evidence="3" type="ORF">UFOPK2683_01657</name>
    <name evidence="4" type="ORF">UFOPK3605_00195</name>
    <name evidence="5" type="ORF">UFOPK3897_00586</name>
    <name evidence="6" type="ORF">UFOPK4121_00155</name>
</gene>
<dbReference type="Pfam" id="PF25583">
    <property type="entry name" value="WCX"/>
    <property type="match status" value="1"/>
</dbReference>
<evidence type="ECO:0000313" key="5">
    <source>
        <dbReference type="EMBL" id="CAB4972831.1"/>
    </source>
</evidence>
<evidence type="ECO:0000259" key="2">
    <source>
        <dbReference type="Pfam" id="PF25583"/>
    </source>
</evidence>
<protein>
    <submittedName>
        <fullName evidence="5">Unannotated protein</fullName>
    </submittedName>
</protein>
<dbReference type="EMBL" id="CAFBPQ010000002">
    <property type="protein sequence ID" value="CAB5012864.1"/>
    <property type="molecule type" value="Genomic_DNA"/>
</dbReference>
<dbReference type="PANTHER" id="PTHR34580">
    <property type="match status" value="1"/>
</dbReference>
<dbReference type="PANTHER" id="PTHR34580:SF3">
    <property type="entry name" value="PROTEIN PAFB"/>
    <property type="match status" value="1"/>
</dbReference>
<dbReference type="InterPro" id="IPR057727">
    <property type="entry name" value="WCX_dom"/>
</dbReference>
<feature type="domain" description="WYL" evidence="1">
    <location>
        <begin position="137"/>
        <end position="194"/>
    </location>
</feature>
<evidence type="ECO:0000313" key="4">
    <source>
        <dbReference type="EMBL" id="CAB4895853.1"/>
    </source>
</evidence>
<accession>A0A6J7LWG2</accession>
<sequence>MSEKIERLMNLTATLLDTRRPLSLDQIADRLEPGYPDDLAARRRSFERDKETLRDMGIPISVESTDSLGGESGYRIRPSDYYLPDLDLTIQERAALHIAVTAVRVGSDAGRAGLTKLGGIEGPGSTPIARLDLSGELADCFDAVVKRAPLFFSYRGDKRQINPYGVLNRLGNWYVVGHDLDKGLPRAFRVDRIEGSVAIGKAKSFDRPDDLDVGSFVKSDPITYGEDDPFDALVLVDKNRAVGVVAQLGEECVVERKEDGAVVVTMRVVNKEAFRTWVLSLLEHAKVLSPDECVAEMVAWLKEILARSK</sequence>
<dbReference type="PROSITE" id="PS52050">
    <property type="entry name" value="WYL"/>
    <property type="match status" value="1"/>
</dbReference>
<evidence type="ECO:0000313" key="3">
    <source>
        <dbReference type="EMBL" id="CAB4737279.1"/>
    </source>
</evidence>
<dbReference type="AlphaFoldDB" id="A0A6J7LWG2"/>
<proteinExistence type="predicted"/>
<organism evidence="5">
    <name type="scientific">freshwater metagenome</name>
    <dbReference type="NCBI Taxonomy" id="449393"/>
    <lineage>
        <taxon>unclassified sequences</taxon>
        <taxon>metagenomes</taxon>
        <taxon>ecological metagenomes</taxon>
    </lineage>
</organism>
<dbReference type="InterPro" id="IPR026881">
    <property type="entry name" value="WYL_dom"/>
</dbReference>
<feature type="domain" description="WCX" evidence="2">
    <location>
        <begin position="230"/>
        <end position="305"/>
    </location>
</feature>
<dbReference type="InterPro" id="IPR051534">
    <property type="entry name" value="CBASS_pafABC_assoc_protein"/>
</dbReference>
<dbReference type="EMBL" id="CAFBOF010000007">
    <property type="protein sequence ID" value="CAB4972831.1"/>
    <property type="molecule type" value="Genomic_DNA"/>
</dbReference>